<comment type="caution">
    <text evidence="2">The sequence shown here is derived from an EMBL/GenBank/DDBJ whole genome shotgun (WGS) entry which is preliminary data.</text>
</comment>
<dbReference type="Gene3D" id="2.30.110.10">
    <property type="entry name" value="Electron Transport, Fmn-binding Protein, Chain A"/>
    <property type="match status" value="1"/>
</dbReference>
<evidence type="ECO:0000259" key="1">
    <source>
        <dbReference type="Pfam" id="PF16242"/>
    </source>
</evidence>
<evidence type="ECO:0000313" key="2">
    <source>
        <dbReference type="EMBL" id="MFC0267070.1"/>
    </source>
</evidence>
<evidence type="ECO:0000313" key="3">
    <source>
        <dbReference type="Proteomes" id="UP001589814"/>
    </source>
</evidence>
<name>A0ABV6G0F5_9GAMM</name>
<dbReference type="PANTHER" id="PTHR34818:SF1">
    <property type="entry name" value="PROTEIN BLI-3"/>
    <property type="match status" value="1"/>
</dbReference>
<dbReference type="EMBL" id="JBHLVX010000013">
    <property type="protein sequence ID" value="MFC0267070.1"/>
    <property type="molecule type" value="Genomic_DNA"/>
</dbReference>
<accession>A0ABV6G0F5</accession>
<gene>
    <name evidence="2" type="ORF">ACFFHW_03480</name>
</gene>
<proteinExistence type="predicted"/>
<dbReference type="InterPro" id="IPR052917">
    <property type="entry name" value="Stress-Dev_Protein"/>
</dbReference>
<dbReference type="SUPFAM" id="SSF50475">
    <property type="entry name" value="FMN-binding split barrel"/>
    <property type="match status" value="1"/>
</dbReference>
<dbReference type="PANTHER" id="PTHR34818">
    <property type="entry name" value="PROTEIN BLI-3"/>
    <property type="match status" value="1"/>
</dbReference>
<dbReference type="InterPro" id="IPR038725">
    <property type="entry name" value="YdaG_split_barrel_FMN-bd"/>
</dbReference>
<dbReference type="InterPro" id="IPR012349">
    <property type="entry name" value="Split_barrel_FMN-bd"/>
</dbReference>
<dbReference type="RefSeq" id="WP_019949909.1">
    <property type="nucleotide sequence ID" value="NZ_JBHLVX010000013.1"/>
</dbReference>
<dbReference type="Proteomes" id="UP001589814">
    <property type="component" value="Unassembled WGS sequence"/>
</dbReference>
<reference evidence="2 3" key="1">
    <citation type="submission" date="2024-09" db="EMBL/GenBank/DDBJ databases">
        <authorList>
            <person name="Sun Q."/>
            <person name="Mori K."/>
        </authorList>
    </citation>
    <scope>NUCLEOTIDE SEQUENCE [LARGE SCALE GENOMIC DNA]</scope>
    <source>
        <strain evidence="2 3">CCM 7415</strain>
    </source>
</reference>
<organism evidence="2 3">
    <name type="scientific">Kushneria aurantia</name>
    <dbReference type="NCBI Taxonomy" id="504092"/>
    <lineage>
        <taxon>Bacteria</taxon>
        <taxon>Pseudomonadati</taxon>
        <taxon>Pseudomonadota</taxon>
        <taxon>Gammaproteobacteria</taxon>
        <taxon>Oceanospirillales</taxon>
        <taxon>Halomonadaceae</taxon>
        <taxon>Kushneria</taxon>
    </lineage>
</organism>
<feature type="domain" description="General stress protein FMN-binding split barrel" evidence="1">
    <location>
        <begin position="5"/>
        <end position="150"/>
    </location>
</feature>
<keyword evidence="3" id="KW-1185">Reference proteome</keyword>
<protein>
    <submittedName>
        <fullName evidence="2">Pyridoxamine 5'-phosphate oxidase family protein</fullName>
    </submittedName>
</protein>
<dbReference type="Pfam" id="PF16242">
    <property type="entry name" value="Pyrid_ox_like"/>
    <property type="match status" value="1"/>
</dbReference>
<sequence length="162" mass="18738">MSSPEHKQKIWNLIKEISVGMLVTLDDGVPRARPMHLVQEAYDGTLWFYTKRSAEKSFEAEADRDVCITFSDQEEGVYVSMSGRARLRSDSELIDKYWNPFVAAWFDGGREDPDIALMEIDIDFGEHWQSKESKAFQLYEIAKSNVKKEHKPDMGENEKFGH</sequence>